<dbReference type="AlphaFoldDB" id="A0A1I7ZME1"/>
<feature type="signal peptide" evidence="2">
    <location>
        <begin position="1"/>
        <end position="18"/>
    </location>
</feature>
<organism evidence="4 5">
    <name type="scientific">Steinernema glaseri</name>
    <dbReference type="NCBI Taxonomy" id="37863"/>
    <lineage>
        <taxon>Eukaryota</taxon>
        <taxon>Metazoa</taxon>
        <taxon>Ecdysozoa</taxon>
        <taxon>Nematoda</taxon>
        <taxon>Chromadorea</taxon>
        <taxon>Rhabditida</taxon>
        <taxon>Tylenchina</taxon>
        <taxon>Panagrolaimomorpha</taxon>
        <taxon>Strongyloidoidea</taxon>
        <taxon>Steinernematidae</taxon>
        <taxon>Steinernema</taxon>
    </lineage>
</organism>
<dbReference type="Proteomes" id="UP000095287">
    <property type="component" value="Unplaced"/>
</dbReference>
<reference evidence="5" key="1">
    <citation type="submission" date="2016-11" db="UniProtKB">
        <authorList>
            <consortium name="WormBaseParasite"/>
        </authorList>
    </citation>
    <scope>IDENTIFICATION</scope>
</reference>
<proteinExistence type="predicted"/>
<evidence type="ECO:0000256" key="2">
    <source>
        <dbReference type="SAM" id="SignalP"/>
    </source>
</evidence>
<accession>A0A1I7ZME1</accession>
<evidence type="ECO:0000313" key="5">
    <source>
        <dbReference type="WBParaSite" id="L893_g27749.t2"/>
    </source>
</evidence>
<evidence type="ECO:0000313" key="4">
    <source>
        <dbReference type="Proteomes" id="UP000095287"/>
    </source>
</evidence>
<keyword evidence="4" id="KW-1185">Reference proteome</keyword>
<protein>
    <submittedName>
        <fullName evidence="5">ShKT domain-containing protein</fullName>
    </submittedName>
</protein>
<keyword evidence="1" id="KW-1015">Disulfide bond</keyword>
<feature type="chain" id="PRO_5009313688" evidence="2">
    <location>
        <begin position="19"/>
        <end position="91"/>
    </location>
</feature>
<sequence>MNTTSIFFLVALMCSVHCHLLSPFSMENFDDSSSYTVTLPPYLKRKTCTKCCDFYDECPELKALQWCLQDDQERIWRTCPLSCGKCVPRNK</sequence>
<name>A0A1I7ZME1_9BILA</name>
<evidence type="ECO:0000259" key="3">
    <source>
        <dbReference type="PROSITE" id="PS51670"/>
    </source>
</evidence>
<feature type="disulfide bond" evidence="1">
    <location>
        <begin position="52"/>
        <end position="86"/>
    </location>
</feature>
<comment type="caution">
    <text evidence="1">Lacks conserved residue(s) required for the propagation of feature annotation.</text>
</comment>
<dbReference type="PROSITE" id="PS51670">
    <property type="entry name" value="SHKT"/>
    <property type="match status" value="1"/>
</dbReference>
<feature type="domain" description="ShKT" evidence="3">
    <location>
        <begin position="52"/>
        <end position="86"/>
    </location>
</feature>
<keyword evidence="2" id="KW-0732">Signal</keyword>
<evidence type="ECO:0000256" key="1">
    <source>
        <dbReference type="PROSITE-ProRule" id="PRU01005"/>
    </source>
</evidence>
<dbReference type="InterPro" id="IPR003582">
    <property type="entry name" value="ShKT_dom"/>
</dbReference>
<dbReference type="WBParaSite" id="L893_g27749.t2">
    <property type="protein sequence ID" value="L893_g27749.t2"/>
    <property type="gene ID" value="L893_g27749"/>
</dbReference>